<feature type="binding site" evidence="4">
    <location>
        <position position="309"/>
    </location>
    <ligand>
        <name>Zn(2+)</name>
        <dbReference type="ChEBI" id="CHEBI:29105"/>
        <label>2</label>
    </ligand>
</feature>
<dbReference type="GO" id="GO:0004035">
    <property type="term" value="F:alkaline phosphatase activity"/>
    <property type="evidence" value="ECO:0007669"/>
    <property type="project" value="UniProtKB-EC"/>
</dbReference>
<dbReference type="PANTHER" id="PTHR11596:SF5">
    <property type="entry name" value="ALKALINE PHOSPHATASE"/>
    <property type="match status" value="1"/>
</dbReference>
<evidence type="ECO:0000256" key="2">
    <source>
        <dbReference type="ARBA" id="ARBA00022553"/>
    </source>
</evidence>
<dbReference type="Gene3D" id="3.40.720.10">
    <property type="entry name" value="Alkaline Phosphatase, subunit A"/>
    <property type="match status" value="1"/>
</dbReference>
<evidence type="ECO:0000256" key="1">
    <source>
        <dbReference type="ARBA" id="ARBA00012647"/>
    </source>
</evidence>
<comment type="caution">
    <text evidence="6">The sequence shown here is derived from an EMBL/GenBank/DDBJ whole genome shotgun (WGS) entry which is preliminary data.</text>
</comment>
<feature type="binding site" evidence="4">
    <location>
        <position position="300"/>
    </location>
    <ligand>
        <name>Mg(2+)</name>
        <dbReference type="ChEBI" id="CHEBI:18420"/>
    </ligand>
</feature>
<dbReference type="Pfam" id="PF00245">
    <property type="entry name" value="Alk_phosphatase"/>
    <property type="match status" value="1"/>
</dbReference>
<dbReference type="PANTHER" id="PTHR11596">
    <property type="entry name" value="ALKALINE PHOSPHATASE"/>
    <property type="match status" value="1"/>
</dbReference>
<dbReference type="EMBL" id="CAXLJL010000556">
    <property type="protein sequence ID" value="CAL5138936.1"/>
    <property type="molecule type" value="Genomic_DNA"/>
</dbReference>
<organism evidence="6 7">
    <name type="scientific">Calicophoron daubneyi</name>
    <name type="common">Rumen fluke</name>
    <name type="synonym">Paramphistomum daubneyi</name>
    <dbReference type="NCBI Taxonomy" id="300641"/>
    <lineage>
        <taxon>Eukaryota</taxon>
        <taxon>Metazoa</taxon>
        <taxon>Spiralia</taxon>
        <taxon>Lophotrochozoa</taxon>
        <taxon>Platyhelminthes</taxon>
        <taxon>Trematoda</taxon>
        <taxon>Digenea</taxon>
        <taxon>Plagiorchiida</taxon>
        <taxon>Pronocephalata</taxon>
        <taxon>Paramphistomoidea</taxon>
        <taxon>Paramphistomidae</taxon>
        <taxon>Calicophoron</taxon>
    </lineage>
</organism>
<feature type="binding site" evidence="4">
    <location>
        <position position="148"/>
    </location>
    <ligand>
        <name>Mg(2+)</name>
        <dbReference type="ChEBI" id="CHEBI:18420"/>
    </ligand>
</feature>
<evidence type="ECO:0000313" key="7">
    <source>
        <dbReference type="Proteomes" id="UP001497525"/>
    </source>
</evidence>
<dbReference type="AlphaFoldDB" id="A0AAV2TPX8"/>
<dbReference type="GO" id="GO:0046872">
    <property type="term" value="F:metal ion binding"/>
    <property type="evidence" value="ECO:0007669"/>
    <property type="project" value="UniProtKB-KW"/>
</dbReference>
<evidence type="ECO:0000256" key="4">
    <source>
        <dbReference type="PIRSR" id="PIRSR601952-2"/>
    </source>
</evidence>
<protein>
    <recommendedName>
        <fullName evidence="1">alkaline phosphatase</fullName>
        <ecNumber evidence="1">3.1.3.1</ecNumber>
    </recommendedName>
</protein>
<feature type="binding site" evidence="4">
    <location>
        <position position="347"/>
    </location>
    <ligand>
        <name>Zn(2+)</name>
        <dbReference type="ChEBI" id="CHEBI:29105"/>
        <label>2</label>
    </ligand>
</feature>
<sequence length="497" mass="54374">MWKTVADNKINQLRQRGEHLLQKRPKNVILFIGDGMSLSSVTAARYLKAHNQSKSVGDVLLGWEEWPSAGLVRTFCADRMTTDSGTAATALLGGSKSQFDTIGVNEKVQCCKCIKIPEEDMIKSILLHAQDNGLSTGLVTSTRITHATPAAAYAATRSRNWEGKVPKNLSGSGECEDIAGQLVRRGLNFNVILGGGSAHFYQAPGPGTPHSEGSRDDGQNLIQKWIKAQEERNRKFAVALNFSEFRRVDTSATDYLLGLLTPFHMEYDISRLDQPSLQEMTETAIKILSKNPKGYLLMVEGGRIDHGHHDNTANLALTETLALEKAVNAAQMQTNSKDTLLAVTADHSHPFSLQGYATREKSVLDINDYSNASDSMPFLIAAYANGPGAQVNKSRSNPGAEDRFGSVYRQQALIPLDRSTHSPEDVPIYATGPFSDLFCGTMDNTYVAYATMYSLCIGPYQNEAHCAKGNNAKSNGNLVYGPMLITLFSLFIIEWIS</sequence>
<dbReference type="PRINTS" id="PR00113">
    <property type="entry name" value="ALKPHPHTASE"/>
</dbReference>
<evidence type="ECO:0000256" key="3">
    <source>
        <dbReference type="PIRSR" id="PIRSR601952-1"/>
    </source>
</evidence>
<dbReference type="SUPFAM" id="SSF53649">
    <property type="entry name" value="Alkaline phosphatase-like"/>
    <property type="match status" value="1"/>
</dbReference>
<dbReference type="InterPro" id="IPR017850">
    <property type="entry name" value="Alkaline_phosphatase_core_sf"/>
</dbReference>
<dbReference type="SMART" id="SM00098">
    <property type="entry name" value="alkPPc"/>
    <property type="match status" value="1"/>
</dbReference>
<feature type="binding site" evidence="4">
    <location>
        <position position="34"/>
    </location>
    <ligand>
        <name>Mg(2+)</name>
        <dbReference type="ChEBI" id="CHEBI:18420"/>
    </ligand>
</feature>
<accession>A0AAV2TPX8</accession>
<feature type="binding site" evidence="4">
    <location>
        <position position="34"/>
    </location>
    <ligand>
        <name>Zn(2+)</name>
        <dbReference type="ChEBI" id="CHEBI:29105"/>
        <label>2</label>
    </ligand>
</feature>
<feature type="binding site" evidence="4">
    <location>
        <position position="305"/>
    </location>
    <ligand>
        <name>Zn(2+)</name>
        <dbReference type="ChEBI" id="CHEBI:29105"/>
        <label>2</label>
    </ligand>
</feature>
<feature type="binding site" evidence="4">
    <location>
        <position position="421"/>
    </location>
    <ligand>
        <name>Zn(2+)</name>
        <dbReference type="ChEBI" id="CHEBI:29105"/>
        <label>2</label>
    </ligand>
</feature>
<evidence type="ECO:0000313" key="6">
    <source>
        <dbReference type="EMBL" id="CAL5138936.1"/>
    </source>
</evidence>
<comment type="similarity">
    <text evidence="5">Belongs to the alkaline phosphatase family.</text>
</comment>
<evidence type="ECO:0000256" key="5">
    <source>
        <dbReference type="RuleBase" id="RU003946"/>
    </source>
</evidence>
<dbReference type="InterPro" id="IPR001952">
    <property type="entry name" value="Alkaline_phosphatase"/>
</dbReference>
<keyword evidence="4" id="KW-0460">Magnesium</keyword>
<feature type="binding site" evidence="4">
    <location>
        <position position="146"/>
    </location>
    <ligand>
        <name>Mg(2+)</name>
        <dbReference type="ChEBI" id="CHEBI:18420"/>
    </ligand>
</feature>
<comment type="cofactor">
    <cofactor evidence="4">
        <name>Mg(2+)</name>
        <dbReference type="ChEBI" id="CHEBI:18420"/>
    </cofactor>
    <text evidence="4">Binds 1 Mg(2+) ion.</text>
</comment>
<gene>
    <name evidence="6" type="ORF">CDAUBV1_LOCUS13999</name>
</gene>
<dbReference type="Proteomes" id="UP001497525">
    <property type="component" value="Unassembled WGS sequence"/>
</dbReference>
<reference evidence="6" key="1">
    <citation type="submission" date="2024-06" db="EMBL/GenBank/DDBJ databases">
        <authorList>
            <person name="Liu X."/>
            <person name="Lenzi L."/>
            <person name="Haldenby T S."/>
            <person name="Uol C."/>
        </authorList>
    </citation>
    <scope>NUCLEOTIDE SEQUENCE</scope>
</reference>
<keyword evidence="4" id="KW-0862">Zinc</keyword>
<keyword evidence="4" id="KW-0479">Metal-binding</keyword>
<dbReference type="EC" id="3.1.3.1" evidence="1"/>
<keyword evidence="2" id="KW-0597">Phosphoprotein</keyword>
<proteinExistence type="inferred from homology"/>
<feature type="binding site" evidence="4">
    <location>
        <position position="346"/>
    </location>
    <ligand>
        <name>Zn(2+)</name>
        <dbReference type="ChEBI" id="CHEBI:29105"/>
        <label>2</label>
    </ligand>
</feature>
<dbReference type="CDD" id="cd16012">
    <property type="entry name" value="ALP"/>
    <property type="match status" value="1"/>
</dbReference>
<feature type="active site" description="Phosphoserine intermediate" evidence="3">
    <location>
        <position position="84"/>
    </location>
</feature>
<name>A0AAV2TPX8_CALDB</name>
<comment type="cofactor">
    <cofactor evidence="4">
        <name>Zn(2+)</name>
        <dbReference type="ChEBI" id="CHEBI:29105"/>
    </cofactor>
    <text evidence="4">Binds 2 Zn(2+) ions.</text>
</comment>